<dbReference type="Pfam" id="PF13181">
    <property type="entry name" value="TPR_8"/>
    <property type="match status" value="1"/>
</dbReference>
<evidence type="ECO:0008006" key="5">
    <source>
        <dbReference type="Google" id="ProtNLM"/>
    </source>
</evidence>
<dbReference type="SUPFAM" id="SSF48452">
    <property type="entry name" value="TPR-like"/>
    <property type="match status" value="2"/>
</dbReference>
<dbReference type="EMBL" id="JAPWGL010000001">
    <property type="protein sequence ID" value="MCZ4221887.1"/>
    <property type="molecule type" value="Genomic_DNA"/>
</dbReference>
<keyword evidence="2" id="KW-0732">Signal</keyword>
<keyword evidence="4" id="KW-1185">Reference proteome</keyword>
<dbReference type="PROSITE" id="PS50005">
    <property type="entry name" value="TPR"/>
    <property type="match status" value="1"/>
</dbReference>
<dbReference type="SMART" id="SM00028">
    <property type="entry name" value="TPR"/>
    <property type="match status" value="5"/>
</dbReference>
<comment type="caution">
    <text evidence="3">The sequence shown here is derived from an EMBL/GenBank/DDBJ whole genome shotgun (WGS) entry which is preliminary data.</text>
</comment>
<dbReference type="InterPro" id="IPR011990">
    <property type="entry name" value="TPR-like_helical_dom_sf"/>
</dbReference>
<dbReference type="Proteomes" id="UP001144341">
    <property type="component" value="Unassembled WGS sequence"/>
</dbReference>
<gene>
    <name evidence="3" type="ORF">O0931_01100</name>
</gene>
<evidence type="ECO:0000313" key="3">
    <source>
        <dbReference type="EMBL" id="MCZ4221887.1"/>
    </source>
</evidence>
<dbReference type="InterPro" id="IPR019734">
    <property type="entry name" value="TPR_rpt"/>
</dbReference>
<proteinExistence type="predicted"/>
<evidence type="ECO:0000256" key="1">
    <source>
        <dbReference type="PROSITE-ProRule" id="PRU00339"/>
    </source>
</evidence>
<sequence>MKKLLCIILTFVSYGTVFSQTPALIDKEKLFDLYQTQRYSEAANYLKSIYGKDVTDIKAISQIGYCYLMSGNNVEAEQFYTKAYRQEAQNLPVLFSLASINSRRGNIEKAKLYYGEIVKIDSNNFSVYKQLANLYSSNTDSLKLVYLLKANTINPTEGDVAYDLADVYATLQQREKAYKVLNIAMAADTGNIILQKAVLPIANFLKKYNEVILSGEKILKVDQDPLVIKDVAKAYYFTKNYAKAASLFKMLEAIGLQNEATLYYTSLCYRAMKNFPLAKDYTNKTIDEAISPNTADYYALLGLIYEETDKLPQANKAYKKGLEFKSTPTIYYRLAVLYDTKYKQPKQAEKYYALYLKSKPNPEIDKDEIKYVKARMEQLKTAD</sequence>
<dbReference type="PANTHER" id="PTHR12558">
    <property type="entry name" value="CELL DIVISION CYCLE 16,23,27"/>
    <property type="match status" value="1"/>
</dbReference>
<feature type="signal peptide" evidence="2">
    <location>
        <begin position="1"/>
        <end position="19"/>
    </location>
</feature>
<evidence type="ECO:0000313" key="4">
    <source>
        <dbReference type="Proteomes" id="UP001144341"/>
    </source>
</evidence>
<evidence type="ECO:0000256" key="2">
    <source>
        <dbReference type="SAM" id="SignalP"/>
    </source>
</evidence>
<dbReference type="Gene3D" id="1.25.40.10">
    <property type="entry name" value="Tetratricopeptide repeat domain"/>
    <property type="match status" value="2"/>
</dbReference>
<keyword evidence="1" id="KW-0802">TPR repeat</keyword>
<dbReference type="PANTHER" id="PTHR12558:SF13">
    <property type="entry name" value="CELL DIVISION CYCLE PROTEIN 27 HOMOLOG"/>
    <property type="match status" value="1"/>
</dbReference>
<accession>A0ABT4KSH9</accession>
<dbReference type="RefSeq" id="WP_269413719.1">
    <property type="nucleotide sequence ID" value="NZ_JAPWGL010000001.1"/>
</dbReference>
<protein>
    <recommendedName>
        <fullName evidence="5">Tetratricopeptide repeat protein</fullName>
    </recommendedName>
</protein>
<organism evidence="3 4">
    <name type="scientific">Pedobacter rhodius</name>
    <dbReference type="NCBI Taxonomy" id="3004098"/>
    <lineage>
        <taxon>Bacteria</taxon>
        <taxon>Pseudomonadati</taxon>
        <taxon>Bacteroidota</taxon>
        <taxon>Sphingobacteriia</taxon>
        <taxon>Sphingobacteriales</taxon>
        <taxon>Sphingobacteriaceae</taxon>
        <taxon>Pedobacter</taxon>
    </lineage>
</organism>
<reference evidence="3" key="1">
    <citation type="submission" date="2022-12" db="EMBL/GenBank/DDBJ databases">
        <title>Genome sequence of SJ11.</title>
        <authorList>
            <person name="Woo H."/>
        </authorList>
    </citation>
    <scope>NUCLEOTIDE SEQUENCE</scope>
    <source>
        <strain evidence="3">SJ11</strain>
    </source>
</reference>
<name>A0ABT4KSH9_9SPHI</name>
<feature type="chain" id="PRO_5045840048" description="Tetratricopeptide repeat protein" evidence="2">
    <location>
        <begin position="20"/>
        <end position="383"/>
    </location>
</feature>
<feature type="repeat" description="TPR" evidence="1">
    <location>
        <begin position="295"/>
        <end position="328"/>
    </location>
</feature>